<feature type="non-terminal residue" evidence="7">
    <location>
        <position position="1"/>
    </location>
</feature>
<proteinExistence type="inferred from homology"/>
<gene>
    <name evidence="7" type="ORF">F2Z07_26765</name>
</gene>
<dbReference type="RefSeq" id="WP_149937724.1">
    <property type="nucleotide sequence ID" value="NZ_VVZV01000276.1"/>
</dbReference>
<dbReference type="SUPFAM" id="SSF48452">
    <property type="entry name" value="TPR-like"/>
    <property type="match status" value="1"/>
</dbReference>
<dbReference type="GO" id="GO:0009279">
    <property type="term" value="C:cell outer membrane"/>
    <property type="evidence" value="ECO:0007669"/>
    <property type="project" value="UniProtKB-SubCell"/>
</dbReference>
<evidence type="ECO:0000259" key="6">
    <source>
        <dbReference type="Pfam" id="PF07980"/>
    </source>
</evidence>
<evidence type="ECO:0000256" key="1">
    <source>
        <dbReference type="ARBA" id="ARBA00004442"/>
    </source>
</evidence>
<accession>A0A6L3IIW0</accession>
<evidence type="ECO:0000256" key="5">
    <source>
        <dbReference type="ARBA" id="ARBA00023237"/>
    </source>
</evidence>
<keyword evidence="3" id="KW-0732">Signal</keyword>
<dbReference type="AlphaFoldDB" id="A0A6L3IIW0"/>
<evidence type="ECO:0000256" key="2">
    <source>
        <dbReference type="ARBA" id="ARBA00006275"/>
    </source>
</evidence>
<dbReference type="InterPro" id="IPR012944">
    <property type="entry name" value="SusD_RagB_dom"/>
</dbReference>
<dbReference type="EMBL" id="VVZV01000276">
    <property type="protein sequence ID" value="KAA5305054.1"/>
    <property type="molecule type" value="Genomic_DNA"/>
</dbReference>
<dbReference type="Gene3D" id="1.25.40.390">
    <property type="match status" value="1"/>
</dbReference>
<reference evidence="7 8" key="1">
    <citation type="journal article" date="2019" name="Nat. Med.">
        <title>A library of human gut bacterial isolates paired with longitudinal multiomics data enables mechanistic microbiome research.</title>
        <authorList>
            <person name="Poyet M."/>
            <person name="Groussin M."/>
            <person name="Gibbons S.M."/>
            <person name="Avila-Pacheco J."/>
            <person name="Jiang X."/>
            <person name="Kearney S.M."/>
            <person name="Perrotta A.R."/>
            <person name="Berdy B."/>
            <person name="Zhao S."/>
            <person name="Lieberman T.D."/>
            <person name="Swanson P.K."/>
            <person name="Smith M."/>
            <person name="Roesemann S."/>
            <person name="Alexander J.E."/>
            <person name="Rich S.A."/>
            <person name="Livny J."/>
            <person name="Vlamakis H."/>
            <person name="Clish C."/>
            <person name="Bullock K."/>
            <person name="Deik A."/>
            <person name="Scott J."/>
            <person name="Pierce K.A."/>
            <person name="Xavier R.J."/>
            <person name="Alm E.J."/>
        </authorList>
    </citation>
    <scope>NUCLEOTIDE SEQUENCE [LARGE SCALE GENOMIC DNA]</scope>
    <source>
        <strain evidence="7 8">BIOML-A25</strain>
    </source>
</reference>
<comment type="similarity">
    <text evidence="2">Belongs to the SusD family.</text>
</comment>
<name>A0A6L3IIW0_9BACT</name>
<evidence type="ECO:0000313" key="8">
    <source>
        <dbReference type="Proteomes" id="UP000481700"/>
    </source>
</evidence>
<keyword evidence="5" id="KW-0998">Cell outer membrane</keyword>
<comment type="subcellular location">
    <subcellularLocation>
        <location evidence="1">Cell outer membrane</location>
    </subcellularLocation>
</comment>
<organism evidence="7 8">
    <name type="scientific">Phocaeicola dorei</name>
    <dbReference type="NCBI Taxonomy" id="357276"/>
    <lineage>
        <taxon>Bacteria</taxon>
        <taxon>Pseudomonadati</taxon>
        <taxon>Bacteroidota</taxon>
        <taxon>Bacteroidia</taxon>
        <taxon>Bacteroidales</taxon>
        <taxon>Bacteroidaceae</taxon>
        <taxon>Phocaeicola</taxon>
    </lineage>
</organism>
<evidence type="ECO:0000256" key="4">
    <source>
        <dbReference type="ARBA" id="ARBA00023136"/>
    </source>
</evidence>
<comment type="caution">
    <text evidence="7">The sequence shown here is derived from an EMBL/GenBank/DDBJ whole genome shotgun (WGS) entry which is preliminary data.</text>
</comment>
<dbReference type="Pfam" id="PF07980">
    <property type="entry name" value="SusD_RagB"/>
    <property type="match status" value="1"/>
</dbReference>
<evidence type="ECO:0000256" key="3">
    <source>
        <dbReference type="ARBA" id="ARBA00022729"/>
    </source>
</evidence>
<evidence type="ECO:0000313" key="7">
    <source>
        <dbReference type="EMBL" id="KAA5305054.1"/>
    </source>
</evidence>
<keyword evidence="4" id="KW-0472">Membrane</keyword>
<protein>
    <submittedName>
        <fullName evidence="7">RagB/SusD family nutrient uptake outer membrane protein</fullName>
    </submittedName>
</protein>
<sequence>AIMTELQKQKLLEFAGENIRWDDMVRWYGNDPAKLKAIMHERKTDSQHYELLYEENESGEKELVGYKPTDRISDTQGFDHFEAKFLYFPIPQAEVDANLNLEQKPEWR</sequence>
<dbReference type="InterPro" id="IPR011990">
    <property type="entry name" value="TPR-like_helical_dom_sf"/>
</dbReference>
<dbReference type="Proteomes" id="UP000481700">
    <property type="component" value="Unassembled WGS sequence"/>
</dbReference>
<feature type="domain" description="RagB/SusD" evidence="6">
    <location>
        <begin position="3"/>
        <end position="107"/>
    </location>
</feature>